<dbReference type="PROSITE" id="PS50893">
    <property type="entry name" value="ABC_TRANSPORTER_2"/>
    <property type="match status" value="1"/>
</dbReference>
<evidence type="ECO:0000313" key="7">
    <source>
        <dbReference type="EMBL" id="MCG5031720.1"/>
    </source>
</evidence>
<dbReference type="InterPro" id="IPR003593">
    <property type="entry name" value="AAA+_ATPase"/>
</dbReference>
<keyword evidence="8" id="KW-1185">Reference proteome</keyword>
<dbReference type="CDD" id="cd03255">
    <property type="entry name" value="ABC_MJ0796_LolCDE_FtsE"/>
    <property type="match status" value="1"/>
</dbReference>
<dbReference type="RefSeq" id="WP_237980184.1">
    <property type="nucleotide sequence ID" value="NZ_JAKNCT010000012.1"/>
</dbReference>
<dbReference type="PROSITE" id="PS00211">
    <property type="entry name" value="ABC_TRANSPORTER_1"/>
    <property type="match status" value="1"/>
</dbReference>
<keyword evidence="3" id="KW-1003">Cell membrane</keyword>
<sequence length="238" mass="26047">MNDEITMKRGGAAIEVSGLQKSYREGARTTPVLRGVTFRVDRGETVAVVGASGAGKSTLLHCLGGLDEADAGRILIDGVDILHMSEKKRGELRNRRLGFVYQFHHLLPEFTALENAEMPLLIRRESRALAEKAAAEVLAEVGLAGRAEHFPSELSGGERQRVAIARAIVTRPACVLADEPTGNLDQETARQIWDLFLKLAREREAAIVIVTHDLELAARCDRVLALEDGRLRQRSPAP</sequence>
<keyword evidence="5 7" id="KW-0067">ATP-binding</keyword>
<dbReference type="Proteomes" id="UP001297600">
    <property type="component" value="Unassembled WGS sequence"/>
</dbReference>
<evidence type="ECO:0000256" key="2">
    <source>
        <dbReference type="ARBA" id="ARBA00022448"/>
    </source>
</evidence>
<organism evidence="7 8">
    <name type="scientific">Mesosutterella porci</name>
    <dbReference type="NCBI Taxonomy" id="2915351"/>
    <lineage>
        <taxon>Bacteria</taxon>
        <taxon>Pseudomonadati</taxon>
        <taxon>Pseudomonadota</taxon>
        <taxon>Betaproteobacteria</taxon>
        <taxon>Burkholderiales</taxon>
        <taxon>Sutterellaceae</taxon>
        <taxon>Mesosutterella</taxon>
    </lineage>
</organism>
<comment type="similarity">
    <text evidence="1">Belongs to the ABC transporter superfamily.</text>
</comment>
<keyword evidence="2" id="KW-0813">Transport</keyword>
<reference evidence="7 8" key="1">
    <citation type="submission" date="2022-02" db="EMBL/GenBank/DDBJ databases">
        <title>Mesosutterella porci, a novel member of the family Sutterellaceae from pig feces.</title>
        <authorList>
            <person name="Wylensek D."/>
            <person name="Clavel T."/>
        </authorList>
    </citation>
    <scope>NUCLEOTIDE SEQUENCE [LARGE SCALE GENOMIC DNA]</scope>
    <source>
        <strain evidence="8">oilRF-744-wt-GAM-9</strain>
    </source>
</reference>
<proteinExistence type="inferred from homology"/>
<keyword evidence="4" id="KW-0547">Nucleotide-binding</keyword>
<dbReference type="GO" id="GO:0005524">
    <property type="term" value="F:ATP binding"/>
    <property type="evidence" value="ECO:0007669"/>
    <property type="project" value="UniProtKB-KW"/>
</dbReference>
<dbReference type="PANTHER" id="PTHR24220:SF689">
    <property type="entry name" value="LIPOPROTEIN-RELEASING SYSTEM ATP-BINDING PROTEIN LOLD"/>
    <property type="match status" value="1"/>
</dbReference>
<evidence type="ECO:0000256" key="3">
    <source>
        <dbReference type="ARBA" id="ARBA00022475"/>
    </source>
</evidence>
<protein>
    <submittedName>
        <fullName evidence="7">ABC transporter ATP-binding protein</fullName>
    </submittedName>
</protein>
<dbReference type="PANTHER" id="PTHR24220">
    <property type="entry name" value="IMPORT ATP-BINDING PROTEIN"/>
    <property type="match status" value="1"/>
</dbReference>
<dbReference type="InterPro" id="IPR017911">
    <property type="entry name" value="MacB-like_ATP-bd"/>
</dbReference>
<accession>A0ABS9MSX9</accession>
<dbReference type="InterPro" id="IPR017871">
    <property type="entry name" value="ABC_transporter-like_CS"/>
</dbReference>
<evidence type="ECO:0000259" key="6">
    <source>
        <dbReference type="PROSITE" id="PS50893"/>
    </source>
</evidence>
<gene>
    <name evidence="7" type="ORF">MAF45_09750</name>
</gene>
<evidence type="ECO:0000256" key="4">
    <source>
        <dbReference type="ARBA" id="ARBA00022741"/>
    </source>
</evidence>
<dbReference type="Gene3D" id="3.40.50.300">
    <property type="entry name" value="P-loop containing nucleotide triphosphate hydrolases"/>
    <property type="match status" value="1"/>
</dbReference>
<dbReference type="InterPro" id="IPR015854">
    <property type="entry name" value="ABC_transpr_LolD-like"/>
</dbReference>
<dbReference type="InterPro" id="IPR003439">
    <property type="entry name" value="ABC_transporter-like_ATP-bd"/>
</dbReference>
<evidence type="ECO:0000256" key="1">
    <source>
        <dbReference type="ARBA" id="ARBA00005417"/>
    </source>
</evidence>
<dbReference type="InterPro" id="IPR027417">
    <property type="entry name" value="P-loop_NTPase"/>
</dbReference>
<dbReference type="Pfam" id="PF00005">
    <property type="entry name" value="ABC_tran"/>
    <property type="match status" value="1"/>
</dbReference>
<evidence type="ECO:0000256" key="5">
    <source>
        <dbReference type="ARBA" id="ARBA00022840"/>
    </source>
</evidence>
<comment type="caution">
    <text evidence="7">The sequence shown here is derived from an EMBL/GenBank/DDBJ whole genome shotgun (WGS) entry which is preliminary data.</text>
</comment>
<feature type="domain" description="ABC transporter" evidence="6">
    <location>
        <begin position="14"/>
        <end position="237"/>
    </location>
</feature>
<dbReference type="EMBL" id="JAKNCT010000012">
    <property type="protein sequence ID" value="MCG5031720.1"/>
    <property type="molecule type" value="Genomic_DNA"/>
</dbReference>
<keyword evidence="3" id="KW-0472">Membrane</keyword>
<dbReference type="SUPFAM" id="SSF52540">
    <property type="entry name" value="P-loop containing nucleoside triphosphate hydrolases"/>
    <property type="match status" value="1"/>
</dbReference>
<dbReference type="SMART" id="SM00382">
    <property type="entry name" value="AAA"/>
    <property type="match status" value="1"/>
</dbReference>
<evidence type="ECO:0000313" key="8">
    <source>
        <dbReference type="Proteomes" id="UP001297600"/>
    </source>
</evidence>
<name>A0ABS9MSX9_9BURK</name>